<protein>
    <submittedName>
        <fullName evidence="7">Sporulation integral membrane protein YtvI</fullName>
    </submittedName>
</protein>
<dbReference type="InterPro" id="IPR014227">
    <property type="entry name" value="YtvI-like"/>
</dbReference>
<reference evidence="7" key="1">
    <citation type="submission" date="2009-06" db="EMBL/GenBank/DDBJ databases">
        <title>Complete sequence of chromosome of Geopacillus sp. WCH70.</title>
        <authorList>
            <consortium name="US DOE Joint Genome Institute"/>
            <person name="Lucas S."/>
            <person name="Copeland A."/>
            <person name="Lapidus A."/>
            <person name="Glavina del Rio T."/>
            <person name="Dalin E."/>
            <person name="Tice H."/>
            <person name="Bruce D."/>
            <person name="Goodwin L."/>
            <person name="Pitluck S."/>
            <person name="Chertkov O."/>
            <person name="Brettin T."/>
            <person name="Detter J.C."/>
            <person name="Han C."/>
            <person name="Larimer F."/>
            <person name="Land M."/>
            <person name="Hauser L."/>
            <person name="Kyrpides N."/>
            <person name="Mikhailova N."/>
            <person name="Brumm P."/>
            <person name="Mead D.A."/>
            <person name="Richardson P."/>
        </authorList>
    </citation>
    <scope>NUCLEOTIDE SEQUENCE [LARGE SCALE GENOMIC DNA]</scope>
    <source>
        <strain evidence="7">WCH70</strain>
    </source>
</reference>
<feature type="transmembrane region" description="Helical" evidence="6">
    <location>
        <begin position="268"/>
        <end position="286"/>
    </location>
</feature>
<feature type="transmembrane region" description="Helical" evidence="6">
    <location>
        <begin position="232"/>
        <end position="256"/>
    </location>
</feature>
<dbReference type="Pfam" id="PF01594">
    <property type="entry name" value="AI-2E_transport"/>
    <property type="match status" value="1"/>
</dbReference>
<sequence>MIVKKFIIIAFVIAIGLFLLPYSLPLVFALATALLLEPAVKNLQNNYRLKRVHAVTTVFSLFLIIVGFAFYFLIVILVQQIMTFSQKLPHFLSEATEVFNKFIQTWESYSSSIPKEIITSLENSIETIQRLLLEFATNSTQSIVHFITLIPGFLIHFLVYLVALFLISLDLPKLKKRLKKYLSERTHQRLAMIVTQLSKAGIGFIKAQFLLSLITFFLALAGLLLLKVDYAVIMALLIVVVDILPILGTGSVLVPWGIISIANGNSGLGIGLIVLFVIITVIRRIIEPKVFSTNLGISPLAALVSVYLGFQLLGFIGLFIGPAFVILVETMVKAGVIKFSIKL</sequence>
<evidence type="ECO:0000256" key="1">
    <source>
        <dbReference type="ARBA" id="ARBA00004141"/>
    </source>
</evidence>
<dbReference type="AlphaFoldDB" id="C5D4X0"/>
<evidence type="ECO:0000256" key="6">
    <source>
        <dbReference type="SAM" id="Phobius"/>
    </source>
</evidence>
<keyword evidence="5 6" id="KW-0472">Membrane</keyword>
<gene>
    <name evidence="7" type="ordered locus">GWCH70_2466</name>
</gene>
<keyword evidence="3 6" id="KW-0812">Transmembrane</keyword>
<dbReference type="STRING" id="471223.GWCH70_2466"/>
<feature type="transmembrane region" description="Helical" evidence="6">
    <location>
        <begin position="306"/>
        <end position="328"/>
    </location>
</feature>
<dbReference type="NCBIfam" id="TIGR02872">
    <property type="entry name" value="spore_ytvI"/>
    <property type="match status" value="1"/>
</dbReference>
<dbReference type="InterPro" id="IPR002549">
    <property type="entry name" value="AI-2E-like"/>
</dbReference>
<dbReference type="EMBL" id="CP001638">
    <property type="protein sequence ID" value="ACS25162.1"/>
    <property type="molecule type" value="Genomic_DNA"/>
</dbReference>
<dbReference type="eggNOG" id="COG0628">
    <property type="taxonomic scope" value="Bacteria"/>
</dbReference>
<evidence type="ECO:0000313" key="7">
    <source>
        <dbReference type="EMBL" id="ACS25162.1"/>
    </source>
</evidence>
<evidence type="ECO:0000256" key="5">
    <source>
        <dbReference type="ARBA" id="ARBA00023136"/>
    </source>
</evidence>
<dbReference type="HOGENOM" id="CLU_031275_4_0_9"/>
<dbReference type="GO" id="GO:0055085">
    <property type="term" value="P:transmembrane transport"/>
    <property type="evidence" value="ECO:0007669"/>
    <property type="project" value="TreeGrafter"/>
</dbReference>
<evidence type="ECO:0000256" key="3">
    <source>
        <dbReference type="ARBA" id="ARBA00022692"/>
    </source>
</evidence>
<feature type="transmembrane region" description="Helical" evidence="6">
    <location>
        <begin position="209"/>
        <end position="226"/>
    </location>
</feature>
<comment type="similarity">
    <text evidence="2">Belongs to the autoinducer-2 exporter (AI-2E) (TC 2.A.86) family.</text>
</comment>
<keyword evidence="4 6" id="KW-1133">Transmembrane helix</keyword>
<feature type="transmembrane region" description="Helical" evidence="6">
    <location>
        <begin position="143"/>
        <end position="169"/>
    </location>
</feature>
<feature type="transmembrane region" description="Helical" evidence="6">
    <location>
        <begin position="6"/>
        <end position="36"/>
    </location>
</feature>
<dbReference type="PANTHER" id="PTHR21716">
    <property type="entry name" value="TRANSMEMBRANE PROTEIN"/>
    <property type="match status" value="1"/>
</dbReference>
<evidence type="ECO:0000256" key="2">
    <source>
        <dbReference type="ARBA" id="ARBA00009773"/>
    </source>
</evidence>
<proteinExistence type="inferred from homology"/>
<organism evidence="7">
    <name type="scientific">Geobacillus sp. (strain WCH70)</name>
    <dbReference type="NCBI Taxonomy" id="471223"/>
    <lineage>
        <taxon>Bacteria</taxon>
        <taxon>Bacillati</taxon>
        <taxon>Bacillota</taxon>
        <taxon>Bacilli</taxon>
        <taxon>Bacillales</taxon>
        <taxon>Anoxybacillaceae</taxon>
        <taxon>Geobacillus</taxon>
    </lineage>
</organism>
<dbReference type="GO" id="GO:0016020">
    <property type="term" value="C:membrane"/>
    <property type="evidence" value="ECO:0007669"/>
    <property type="project" value="UniProtKB-SubCell"/>
</dbReference>
<dbReference type="PANTHER" id="PTHR21716:SF68">
    <property type="entry name" value="TRANSPORT PROTEIN YTVI-RELATED"/>
    <property type="match status" value="1"/>
</dbReference>
<name>C5D4X0_GEOSW</name>
<accession>C5D4X0</accession>
<dbReference type="KEGG" id="gwc:GWCH70_2466"/>
<evidence type="ECO:0000256" key="4">
    <source>
        <dbReference type="ARBA" id="ARBA00022989"/>
    </source>
</evidence>
<comment type="subcellular location">
    <subcellularLocation>
        <location evidence="1">Membrane</location>
        <topology evidence="1">Multi-pass membrane protein</topology>
    </subcellularLocation>
</comment>
<feature type="transmembrane region" description="Helical" evidence="6">
    <location>
        <begin position="57"/>
        <end position="82"/>
    </location>
</feature>